<dbReference type="EMBL" id="KQ964666">
    <property type="protein sequence ID" value="KXN67038.1"/>
    <property type="molecule type" value="Genomic_DNA"/>
</dbReference>
<evidence type="ECO:0000313" key="2">
    <source>
        <dbReference type="Proteomes" id="UP000070444"/>
    </source>
</evidence>
<protein>
    <recommendedName>
        <fullName evidence="3">Transcription factor domain-containing protein</fullName>
    </recommendedName>
</protein>
<name>A0A137NWH5_CONC2</name>
<evidence type="ECO:0008006" key="3">
    <source>
        <dbReference type="Google" id="ProtNLM"/>
    </source>
</evidence>
<proteinExistence type="predicted"/>
<evidence type="ECO:0000313" key="1">
    <source>
        <dbReference type="EMBL" id="KXN67038.1"/>
    </source>
</evidence>
<dbReference type="Proteomes" id="UP000070444">
    <property type="component" value="Unassembled WGS sequence"/>
</dbReference>
<organism evidence="1 2">
    <name type="scientific">Conidiobolus coronatus (strain ATCC 28846 / CBS 209.66 / NRRL 28638)</name>
    <name type="common">Delacroixia coronata</name>
    <dbReference type="NCBI Taxonomy" id="796925"/>
    <lineage>
        <taxon>Eukaryota</taxon>
        <taxon>Fungi</taxon>
        <taxon>Fungi incertae sedis</taxon>
        <taxon>Zoopagomycota</taxon>
        <taxon>Entomophthoromycotina</taxon>
        <taxon>Entomophthoromycetes</taxon>
        <taxon>Entomophthorales</taxon>
        <taxon>Ancylistaceae</taxon>
        <taxon>Conidiobolus</taxon>
    </lineage>
</organism>
<sequence length="359" mass="41267">MLTTYNNYAVLSEHYTEVYNIFISMDWPKKFIKTKEEILTTRPVIDGPELVYWEQNLFLWCTVNFHLSGVLIGKIRVECLNFDDQLPNLIPALEALYSNSDSSKWTSSHEGRLTYYLFKAQRILEHARLYSRRVSGGQISVSAPTVDFLEELGTIKNEINSWKNEFTHYCEKNSFNQGQLASTSLLYMYYHFALITLTLPFIPQSADQLKDPFIFKNYSDFMFSASSISLLMDCQGTWMIILGNGVKNFILALAWSGAYLYLELLKDIDPSINPSTVQVIKDLASVLNNILIKQLTNCLSFKFQKRLNTTLTKRRGVLFWLNIREDSALLNLSLGLKSKPTCIYPPPKLYNDSSLTLLN</sequence>
<feature type="non-terminal residue" evidence="1">
    <location>
        <position position="1"/>
    </location>
</feature>
<accession>A0A137NWH5</accession>
<dbReference type="CDD" id="cd12148">
    <property type="entry name" value="fungal_TF_MHR"/>
    <property type="match status" value="1"/>
</dbReference>
<dbReference type="AlphaFoldDB" id="A0A137NWH5"/>
<reference evidence="1 2" key="1">
    <citation type="journal article" date="2015" name="Genome Biol. Evol.">
        <title>Phylogenomic analyses indicate that early fungi evolved digesting cell walls of algal ancestors of land plants.</title>
        <authorList>
            <person name="Chang Y."/>
            <person name="Wang S."/>
            <person name="Sekimoto S."/>
            <person name="Aerts A.L."/>
            <person name="Choi C."/>
            <person name="Clum A."/>
            <person name="LaButti K.M."/>
            <person name="Lindquist E.A."/>
            <person name="Yee Ngan C."/>
            <person name="Ohm R.A."/>
            <person name="Salamov A.A."/>
            <person name="Grigoriev I.V."/>
            <person name="Spatafora J.W."/>
            <person name="Berbee M.L."/>
        </authorList>
    </citation>
    <scope>NUCLEOTIDE SEQUENCE [LARGE SCALE GENOMIC DNA]</scope>
    <source>
        <strain evidence="1 2">NRRL 28638</strain>
    </source>
</reference>
<gene>
    <name evidence="1" type="ORF">CONCODRAFT_80300</name>
</gene>
<keyword evidence="2" id="KW-1185">Reference proteome</keyword>